<evidence type="ECO:0000256" key="1">
    <source>
        <dbReference type="HAMAP-Rule" id="MF_03149"/>
    </source>
</evidence>
<dbReference type="Pfam" id="PF02686">
    <property type="entry name" value="GatC"/>
    <property type="match status" value="1"/>
</dbReference>
<dbReference type="InterPro" id="IPR036113">
    <property type="entry name" value="Asp/Glu-ADT_sf_sub_c"/>
</dbReference>
<accession>A0A914VBA4</accession>
<keyword evidence="1" id="KW-0067">ATP-binding</keyword>
<dbReference type="NCBIfam" id="TIGR00135">
    <property type="entry name" value="gatC"/>
    <property type="match status" value="1"/>
</dbReference>
<dbReference type="GO" id="GO:0050567">
    <property type="term" value="F:glutaminyl-tRNA synthase (glutamine-hydrolyzing) activity"/>
    <property type="evidence" value="ECO:0007669"/>
    <property type="project" value="UniProtKB-UniRule"/>
</dbReference>
<keyword evidence="1" id="KW-0648">Protein biosynthesis</keyword>
<dbReference type="AlphaFoldDB" id="A0A914VBA4"/>
<dbReference type="GO" id="GO:0006450">
    <property type="term" value="P:regulation of translational fidelity"/>
    <property type="evidence" value="ECO:0007669"/>
    <property type="project" value="InterPro"/>
</dbReference>
<dbReference type="GO" id="GO:0030956">
    <property type="term" value="C:glutamyl-tRNA(Gln) amidotransferase complex"/>
    <property type="evidence" value="ECO:0007669"/>
    <property type="project" value="UniProtKB-UniRule"/>
</dbReference>
<evidence type="ECO:0000313" key="2">
    <source>
        <dbReference type="Proteomes" id="UP000887566"/>
    </source>
</evidence>
<dbReference type="HAMAP" id="MF_00122">
    <property type="entry name" value="GatC"/>
    <property type="match status" value="1"/>
</dbReference>
<dbReference type="GO" id="GO:0005739">
    <property type="term" value="C:mitochondrion"/>
    <property type="evidence" value="ECO:0007669"/>
    <property type="project" value="UniProtKB-SubCell"/>
</dbReference>
<keyword evidence="1" id="KW-0547">Nucleotide-binding</keyword>
<name>A0A914VBA4_9BILA</name>
<dbReference type="PANTHER" id="PTHR15004:SF0">
    <property type="entry name" value="GLUTAMYL-TRNA(GLN) AMIDOTRANSFERASE SUBUNIT C, MITOCHONDRIAL"/>
    <property type="match status" value="1"/>
</dbReference>
<keyword evidence="1" id="KW-0496">Mitochondrion</keyword>
<dbReference type="GO" id="GO:0005524">
    <property type="term" value="F:ATP binding"/>
    <property type="evidence" value="ECO:0007669"/>
    <property type="project" value="UniProtKB-KW"/>
</dbReference>
<comment type="subunit">
    <text evidence="1">Subunit of the heterotrimeric GatCAB amidotransferase (AdT) complex, composed of A, B and C subunits.</text>
</comment>
<protein>
    <recommendedName>
        <fullName evidence="1">Glutamyl-tRNA(Gln) amidotransferase subunit C, mitochondrial</fullName>
        <shortName evidence="1">Glu-AdT subunit C</shortName>
        <ecNumber evidence="1">6.3.5.-</ecNumber>
    </recommendedName>
</protein>
<comment type="similarity">
    <text evidence="1">Belongs to the GatC family.</text>
</comment>
<keyword evidence="2" id="KW-1185">Reference proteome</keyword>
<dbReference type="GO" id="GO:0070681">
    <property type="term" value="P:glutaminyl-tRNAGln biosynthesis via transamidation"/>
    <property type="evidence" value="ECO:0007669"/>
    <property type="project" value="UniProtKB-UniRule"/>
</dbReference>
<dbReference type="GO" id="GO:0032543">
    <property type="term" value="P:mitochondrial translation"/>
    <property type="evidence" value="ECO:0007669"/>
    <property type="project" value="UniProtKB-UniRule"/>
</dbReference>
<dbReference type="WBParaSite" id="PSAMB.scaffold176size68932.g2960.t1">
    <property type="protein sequence ID" value="PSAMB.scaffold176size68932.g2960.t1"/>
    <property type="gene ID" value="PSAMB.scaffold176size68932.g2960"/>
</dbReference>
<dbReference type="SUPFAM" id="SSF141000">
    <property type="entry name" value="Glu-tRNAGln amidotransferase C subunit"/>
    <property type="match status" value="1"/>
</dbReference>
<sequence>MLLRHLVVGVKRPSGCLTKWYSSRVFVPIEPAISHIDETKVKPAPELNQELVDHLERLSLVRFSNEEAVHHLRKAIHFANRLKLVDTTNVKPMESVLEEMTCPLREDVVNDGNIREQVLCNATNRVEEYFVTPPGNIALEQAPSLDWTNIRDAPDKSTT</sequence>
<dbReference type="Proteomes" id="UP000887566">
    <property type="component" value="Unplaced"/>
</dbReference>
<comment type="function">
    <text evidence="1">Allows the formation of correctly charged Gln-tRNA(Gln) through the transamidation of misacylated Glu-tRNA(Gln) in the mitochondria. The reaction takes place in the presence of glutamine and ATP through an activated gamma-phospho-Glu-tRNA(Gln).</text>
</comment>
<reference evidence="3" key="1">
    <citation type="submission" date="2022-11" db="UniProtKB">
        <authorList>
            <consortium name="WormBaseParasite"/>
        </authorList>
    </citation>
    <scope>IDENTIFICATION</scope>
</reference>
<dbReference type="EC" id="6.3.5.-" evidence="1"/>
<comment type="catalytic activity">
    <reaction evidence="1">
        <text>L-glutamyl-tRNA(Gln) + L-glutamine + ATP + H2O = L-glutaminyl-tRNA(Gln) + L-glutamate + ADP + phosphate + H(+)</text>
        <dbReference type="Rhea" id="RHEA:17521"/>
        <dbReference type="Rhea" id="RHEA-COMP:9681"/>
        <dbReference type="Rhea" id="RHEA-COMP:9684"/>
        <dbReference type="ChEBI" id="CHEBI:15377"/>
        <dbReference type="ChEBI" id="CHEBI:15378"/>
        <dbReference type="ChEBI" id="CHEBI:29985"/>
        <dbReference type="ChEBI" id="CHEBI:30616"/>
        <dbReference type="ChEBI" id="CHEBI:43474"/>
        <dbReference type="ChEBI" id="CHEBI:58359"/>
        <dbReference type="ChEBI" id="CHEBI:78520"/>
        <dbReference type="ChEBI" id="CHEBI:78521"/>
        <dbReference type="ChEBI" id="CHEBI:456216"/>
    </reaction>
</comment>
<keyword evidence="1" id="KW-0436">Ligase</keyword>
<proteinExistence type="inferred from homology"/>
<organism evidence="2 3">
    <name type="scientific">Plectus sambesii</name>
    <dbReference type="NCBI Taxonomy" id="2011161"/>
    <lineage>
        <taxon>Eukaryota</taxon>
        <taxon>Metazoa</taxon>
        <taxon>Ecdysozoa</taxon>
        <taxon>Nematoda</taxon>
        <taxon>Chromadorea</taxon>
        <taxon>Plectida</taxon>
        <taxon>Plectina</taxon>
        <taxon>Plectoidea</taxon>
        <taxon>Plectidae</taxon>
        <taxon>Plectus</taxon>
    </lineage>
</organism>
<evidence type="ECO:0000313" key="3">
    <source>
        <dbReference type="WBParaSite" id="PSAMB.scaffold176size68932.g2960.t1"/>
    </source>
</evidence>
<comment type="subcellular location">
    <subcellularLocation>
        <location evidence="1">Mitochondrion</location>
    </subcellularLocation>
</comment>
<dbReference type="InterPro" id="IPR003837">
    <property type="entry name" value="GatC"/>
</dbReference>
<dbReference type="PANTHER" id="PTHR15004">
    <property type="entry name" value="GLUTAMYL-TRNA(GLN) AMIDOTRANSFERASE SUBUNIT C, MITOCHONDRIAL"/>
    <property type="match status" value="1"/>
</dbReference>